<keyword evidence="2 4" id="KW-0274">FAD</keyword>
<proteinExistence type="predicted"/>
<gene>
    <name evidence="7" type="ORF">EHO60_15355</name>
</gene>
<keyword evidence="1" id="KW-0285">Flavoprotein</keyword>
<dbReference type="GO" id="GO:0004497">
    <property type="term" value="F:monooxygenase activity"/>
    <property type="evidence" value="ECO:0007669"/>
    <property type="project" value="UniProtKB-KW"/>
</dbReference>
<dbReference type="SUPFAM" id="SSF56645">
    <property type="entry name" value="Acyl-CoA dehydrogenase NM domain-like"/>
    <property type="match status" value="1"/>
</dbReference>
<keyword evidence="3" id="KW-0560">Oxidoreductase</keyword>
<dbReference type="InterPro" id="IPR004925">
    <property type="entry name" value="HpaB/PvcC/4-BUDH"/>
</dbReference>
<dbReference type="Gene3D" id="1.20.140.10">
    <property type="entry name" value="Butyryl-CoA Dehydrogenase, subunit A, domain 3"/>
    <property type="match status" value="1"/>
</dbReference>
<evidence type="ECO:0000256" key="3">
    <source>
        <dbReference type="ARBA" id="ARBA00023002"/>
    </source>
</evidence>
<dbReference type="Pfam" id="PF03241">
    <property type="entry name" value="HpaB"/>
    <property type="match status" value="1"/>
</dbReference>
<organism evidence="7 8">
    <name type="scientific">Leptospira fletcheri</name>
    <dbReference type="NCBI Taxonomy" id="2484981"/>
    <lineage>
        <taxon>Bacteria</taxon>
        <taxon>Pseudomonadati</taxon>
        <taxon>Spirochaetota</taxon>
        <taxon>Spirochaetia</taxon>
        <taxon>Leptospirales</taxon>
        <taxon>Leptospiraceae</taxon>
        <taxon>Leptospira</taxon>
    </lineage>
</organism>
<keyword evidence="8" id="KW-1185">Reference proteome</keyword>
<dbReference type="Gene3D" id="1.10.3140.10">
    <property type="entry name" value="4-hydroxybutyryl-coa dehydratase, domain 1"/>
    <property type="match status" value="1"/>
</dbReference>
<evidence type="ECO:0000259" key="6">
    <source>
        <dbReference type="Pfam" id="PF11794"/>
    </source>
</evidence>
<evidence type="ECO:0000313" key="7">
    <source>
        <dbReference type="EMBL" id="TGK06414.1"/>
    </source>
</evidence>
<dbReference type="InterPro" id="IPR024674">
    <property type="entry name" value="HpaB/PvcC/4-BUDH_N"/>
</dbReference>
<evidence type="ECO:0000256" key="2">
    <source>
        <dbReference type="ARBA" id="ARBA00022827"/>
    </source>
</evidence>
<evidence type="ECO:0000259" key="5">
    <source>
        <dbReference type="Pfam" id="PF03241"/>
    </source>
</evidence>
<evidence type="ECO:0000256" key="1">
    <source>
        <dbReference type="ARBA" id="ARBA00022630"/>
    </source>
</evidence>
<dbReference type="InterPro" id="IPR009100">
    <property type="entry name" value="AcylCoA_DH/oxidase_NM_dom_sf"/>
</dbReference>
<feature type="binding site" evidence="4">
    <location>
        <position position="190"/>
    </location>
    <ligand>
        <name>FAD</name>
        <dbReference type="ChEBI" id="CHEBI:57692"/>
    </ligand>
</feature>
<feature type="domain" description="HpaB/PvcC/4-BUDH C-terminal" evidence="5">
    <location>
        <begin position="277"/>
        <end position="471"/>
    </location>
</feature>
<dbReference type="AlphaFoldDB" id="A0A4R9G4R7"/>
<dbReference type="OrthoDB" id="9785230at2"/>
<dbReference type="GO" id="GO:0016627">
    <property type="term" value="F:oxidoreductase activity, acting on the CH-CH group of donors"/>
    <property type="evidence" value="ECO:0007669"/>
    <property type="project" value="InterPro"/>
</dbReference>
<evidence type="ECO:0000256" key="4">
    <source>
        <dbReference type="PIRSR" id="PIRSR000331-2"/>
    </source>
</evidence>
<dbReference type="Gene3D" id="2.40.110.10">
    <property type="entry name" value="Butyryl-CoA Dehydrogenase, subunit A, domain 2"/>
    <property type="match status" value="1"/>
</dbReference>
<keyword evidence="7" id="KW-0503">Monooxygenase</keyword>
<dbReference type="PANTHER" id="PTHR36117">
    <property type="entry name" value="4-HYDROXYPHENYLACETATE 3-MONOOXYGENASE-RELATED"/>
    <property type="match status" value="1"/>
</dbReference>
<dbReference type="PANTHER" id="PTHR36117:SF3">
    <property type="entry name" value="4-HYDROXYPHENYLACETATE 3-MONOOXYGENASE-RELATED"/>
    <property type="match status" value="1"/>
</dbReference>
<dbReference type="PIRSF" id="PIRSF000331">
    <property type="entry name" value="HpaA_HpaB"/>
    <property type="match status" value="1"/>
</dbReference>
<sequence>MKRFRKGSEYLEDLRDGRNVLFEGTRVDNVAEHSAFRGGAGTIASLIDLHHREDLEDRMLSYCEEDGREFSTSYLIPKSLEELRKKGSCFREIAKVTGGMMARTPDFLATLLASWNAASEVFGRKRGEYAENIKRYYSHSMERNLVHSHAISDPPMDRFFDLPGDRKLTLRKVGETKDGILVSGIKMLATLAPISDELIIYPFRPLKASDGSEALAFAIPIGTEGLKLLCRSGIATGDREFDRPLSEKFDEMDSLCIFEDVLVPHERVFIDGDVQFANELRSETGMVSYVSHQTCSRTAVKGEFMLGLASLLARFSGRGQQSAIQQILGEMAANAEILRSLLVAAESEGETDRFGNFVPCQTALGASNAVASQFYTRSVEILRCIGASGLIMHPTEYDLSEKMDQEILKYFGMSGEDAFTHIKVLKIASDLVVNSFGGRQILYEQFYLGAPQAVQTRFFQSYPRLKDAELLVEKIFVPPRVPSF</sequence>
<dbReference type="EMBL" id="RQET01000013">
    <property type="protein sequence ID" value="TGK06414.1"/>
    <property type="molecule type" value="Genomic_DNA"/>
</dbReference>
<dbReference type="RefSeq" id="WP_135769095.1">
    <property type="nucleotide sequence ID" value="NZ_RQET01000013.1"/>
</dbReference>
<accession>A0A4R9G4R7</accession>
<name>A0A4R9G4R7_9LEPT</name>
<dbReference type="SUPFAM" id="SSF47203">
    <property type="entry name" value="Acyl-CoA dehydrogenase C-terminal domain-like"/>
    <property type="match status" value="1"/>
</dbReference>
<feature type="binding site" evidence="4">
    <location>
        <begin position="149"/>
        <end position="151"/>
    </location>
    <ligand>
        <name>FAD</name>
        <dbReference type="ChEBI" id="CHEBI:57692"/>
    </ligand>
</feature>
<dbReference type="Pfam" id="PF11794">
    <property type="entry name" value="HpaB_N"/>
    <property type="match status" value="1"/>
</dbReference>
<reference evidence="7" key="1">
    <citation type="journal article" date="2019" name="PLoS Negl. Trop. Dis.">
        <title>Revisiting the worldwide diversity of Leptospira species in the environment.</title>
        <authorList>
            <person name="Vincent A.T."/>
            <person name="Schiettekatte O."/>
            <person name="Bourhy P."/>
            <person name="Veyrier F.J."/>
            <person name="Picardeau M."/>
        </authorList>
    </citation>
    <scope>NUCLEOTIDE SEQUENCE [LARGE SCALE GENOMIC DNA]</scope>
    <source>
        <strain evidence="7">SSW15</strain>
    </source>
</reference>
<dbReference type="InterPro" id="IPR036250">
    <property type="entry name" value="AcylCo_DH-like_C"/>
</dbReference>
<feature type="domain" description="HpaB/PvcC/4-BUDH N-terminal" evidence="6">
    <location>
        <begin position="7"/>
        <end position="270"/>
    </location>
</feature>
<evidence type="ECO:0000313" key="8">
    <source>
        <dbReference type="Proteomes" id="UP000298458"/>
    </source>
</evidence>
<dbReference type="Proteomes" id="UP000298458">
    <property type="component" value="Unassembled WGS sequence"/>
</dbReference>
<dbReference type="InterPro" id="IPR024719">
    <property type="entry name" value="HpaB/PvcC/4-BUDH_C"/>
</dbReference>
<comment type="caution">
    <text evidence="7">The sequence shown here is derived from an EMBL/GenBank/DDBJ whole genome shotgun (WGS) entry which is preliminary data.</text>
</comment>
<dbReference type="InterPro" id="IPR046373">
    <property type="entry name" value="Acyl-CoA_Oxase/DH_mid-dom_sf"/>
</dbReference>
<protein>
    <submittedName>
        <fullName evidence="7">4-hydroxyphenylacetate 3-monooxygenase</fullName>
    </submittedName>
</protein>